<name>A0A420VT52_9SPHI</name>
<dbReference type="RefSeq" id="WP_121126376.1">
    <property type="nucleotide sequence ID" value="NZ_CP158959.1"/>
</dbReference>
<accession>A0A420VT52</accession>
<evidence type="ECO:0000256" key="1">
    <source>
        <dbReference type="SAM" id="Phobius"/>
    </source>
</evidence>
<dbReference type="EMBL" id="RBWS01000019">
    <property type="protein sequence ID" value="RKO69447.1"/>
    <property type="molecule type" value="Genomic_DNA"/>
</dbReference>
<protein>
    <recommendedName>
        <fullName evidence="4">DUF4296 domain-containing protein</fullName>
    </recommendedName>
</protein>
<keyword evidence="1" id="KW-1133">Transmembrane helix</keyword>
<keyword evidence="3" id="KW-1185">Reference proteome</keyword>
<dbReference type="AlphaFoldDB" id="A0A420VT52"/>
<evidence type="ECO:0008006" key="4">
    <source>
        <dbReference type="Google" id="ProtNLM"/>
    </source>
</evidence>
<evidence type="ECO:0000313" key="3">
    <source>
        <dbReference type="Proteomes" id="UP000282423"/>
    </source>
</evidence>
<feature type="transmembrane region" description="Helical" evidence="1">
    <location>
        <begin position="12"/>
        <end position="34"/>
    </location>
</feature>
<dbReference type="Proteomes" id="UP000282423">
    <property type="component" value="Unassembled WGS sequence"/>
</dbReference>
<reference evidence="2 3" key="1">
    <citation type="submission" date="2018-10" db="EMBL/GenBank/DDBJ databases">
        <title>Sphingobacterium sp. M05W1-28.</title>
        <authorList>
            <person name="Cai H."/>
        </authorList>
    </citation>
    <scope>NUCLEOTIDE SEQUENCE [LARGE SCALE GENOMIC DNA]</scope>
    <source>
        <strain evidence="2 3">M05W1-28</strain>
    </source>
</reference>
<keyword evidence="1" id="KW-0472">Membrane</keyword>
<keyword evidence="1" id="KW-0812">Transmembrane</keyword>
<dbReference type="OrthoDB" id="762784at2"/>
<sequence length="192" mass="22388">MEKICIFSDINSYSIMIYNIFKKIFIIISVLIILSSCSNKKAETFNSLLSTKESRAFSMLVGEKGLESTKLKQLIAHEYGQALHTIDQQELVFDSIINDIKKADIVGLVEGKEVQLEAINYYRALKDLFMFTRKEIEQEKRMRSGTKEQQYDAQDQLLVLAREKQIRYQQVYKSSEKLHTKRKQFETKNGLK</sequence>
<proteinExistence type="predicted"/>
<evidence type="ECO:0000313" key="2">
    <source>
        <dbReference type="EMBL" id="RKO69447.1"/>
    </source>
</evidence>
<organism evidence="2 3">
    <name type="scientific">Sphingobacterium puteale</name>
    <dbReference type="NCBI Taxonomy" id="2420510"/>
    <lineage>
        <taxon>Bacteria</taxon>
        <taxon>Pseudomonadati</taxon>
        <taxon>Bacteroidota</taxon>
        <taxon>Sphingobacteriia</taxon>
        <taxon>Sphingobacteriales</taxon>
        <taxon>Sphingobacteriaceae</taxon>
        <taxon>Sphingobacterium</taxon>
    </lineage>
</organism>
<gene>
    <name evidence="2" type="ORF">D7322_22050</name>
</gene>
<comment type="caution">
    <text evidence="2">The sequence shown here is derived from an EMBL/GenBank/DDBJ whole genome shotgun (WGS) entry which is preliminary data.</text>
</comment>